<accession>A0ABY1LX06</accession>
<keyword evidence="3" id="KW-0560">Oxidoreductase</keyword>
<dbReference type="InterPro" id="IPR002347">
    <property type="entry name" value="SDR_fam"/>
</dbReference>
<dbReference type="SUPFAM" id="SSF51735">
    <property type="entry name" value="NAD(P)-binding Rossmann-fold domains"/>
    <property type="match status" value="1"/>
</dbReference>
<reference evidence="5 6" key="1">
    <citation type="submission" date="2017-04" db="EMBL/GenBank/DDBJ databases">
        <authorList>
            <person name="Varghese N."/>
            <person name="Submissions S."/>
        </authorList>
    </citation>
    <scope>NUCLEOTIDE SEQUENCE [LARGE SCALE GENOMIC DNA]</scope>
    <source>
        <strain evidence="5 6">J12</strain>
    </source>
</reference>
<evidence type="ECO:0000313" key="5">
    <source>
        <dbReference type="EMBL" id="SMF23040.1"/>
    </source>
</evidence>
<protein>
    <submittedName>
        <fullName evidence="5">NAD(P)-dependent dehydrogenase, short-chain alcohol dehydrogenase family</fullName>
    </submittedName>
</protein>
<evidence type="ECO:0000256" key="1">
    <source>
        <dbReference type="ARBA" id="ARBA00006484"/>
    </source>
</evidence>
<sequence length="250" mass="26307">MHNKPVALVTGANKGIGLQIAKDLAAHGFTVLVGSRNLENGVTAAKSIGESAHAIELDVTNQDTINAAAERIRNEFGRLDVLVNNAGISHAGKPGRSLEEVVKDSLPSVAKLDEVRAVFETNVFGVIAVTQAMLPLLREAPAGRIVNVSSESGSLTMNSDPNFPHRSVFTASYSPSKAALNAITLAFAIELESSGIKVNAACPGFTGTDFNNYAGTRTVEQAAREPVRLALLDENGPTGTFSNEFGPLPW</sequence>
<gene>
    <name evidence="5" type="ORF">SAMN02744124_01977</name>
</gene>
<dbReference type="InterPro" id="IPR045313">
    <property type="entry name" value="CBR1-like"/>
</dbReference>
<dbReference type="EMBL" id="FXAE01000016">
    <property type="protein sequence ID" value="SMF23040.1"/>
    <property type="molecule type" value="Genomic_DNA"/>
</dbReference>
<dbReference type="Gene3D" id="3.40.50.720">
    <property type="entry name" value="NAD(P)-binding Rossmann-like Domain"/>
    <property type="match status" value="1"/>
</dbReference>
<dbReference type="RefSeq" id="WP_085278917.1">
    <property type="nucleotide sequence ID" value="NZ_FXAE01000016.1"/>
</dbReference>
<name>A0ABY1LX06_9BACL</name>
<dbReference type="Proteomes" id="UP000192939">
    <property type="component" value="Unassembled WGS sequence"/>
</dbReference>
<proteinExistence type="inferred from homology"/>
<dbReference type="PANTHER" id="PTHR43490:SF99">
    <property type="entry name" value="SHORT-CHAIN DEHYDROGENASE_REDUCTASE"/>
    <property type="match status" value="1"/>
</dbReference>
<dbReference type="InterPro" id="IPR036291">
    <property type="entry name" value="NAD(P)-bd_dom_sf"/>
</dbReference>
<evidence type="ECO:0000313" key="6">
    <source>
        <dbReference type="Proteomes" id="UP000192939"/>
    </source>
</evidence>
<evidence type="ECO:0000256" key="4">
    <source>
        <dbReference type="RuleBase" id="RU000363"/>
    </source>
</evidence>
<comment type="similarity">
    <text evidence="1 4">Belongs to the short-chain dehydrogenases/reductases (SDR) family.</text>
</comment>
<dbReference type="Pfam" id="PF00106">
    <property type="entry name" value="adh_short"/>
    <property type="match status" value="1"/>
</dbReference>
<keyword evidence="6" id="KW-1185">Reference proteome</keyword>
<evidence type="ECO:0000256" key="2">
    <source>
        <dbReference type="ARBA" id="ARBA00022857"/>
    </source>
</evidence>
<dbReference type="CDD" id="cd05324">
    <property type="entry name" value="carb_red_PTCR-like_SDR_c"/>
    <property type="match status" value="1"/>
</dbReference>
<organism evidence="5 6">
    <name type="scientific">Paenibacillus barengoltzii J12</name>
    <dbReference type="NCBI Taxonomy" id="935846"/>
    <lineage>
        <taxon>Bacteria</taxon>
        <taxon>Bacillati</taxon>
        <taxon>Bacillota</taxon>
        <taxon>Bacilli</taxon>
        <taxon>Bacillales</taxon>
        <taxon>Paenibacillaceae</taxon>
        <taxon>Paenibacillus</taxon>
    </lineage>
</organism>
<dbReference type="PRINTS" id="PR00080">
    <property type="entry name" value="SDRFAMILY"/>
</dbReference>
<keyword evidence="2" id="KW-0521">NADP</keyword>
<comment type="caution">
    <text evidence="5">The sequence shown here is derived from an EMBL/GenBank/DDBJ whole genome shotgun (WGS) entry which is preliminary data.</text>
</comment>
<evidence type="ECO:0000256" key="3">
    <source>
        <dbReference type="ARBA" id="ARBA00023002"/>
    </source>
</evidence>
<dbReference type="PRINTS" id="PR00081">
    <property type="entry name" value="GDHRDH"/>
</dbReference>
<dbReference type="PANTHER" id="PTHR43490">
    <property type="entry name" value="(+)-NEOMENTHOL DEHYDROGENASE"/>
    <property type="match status" value="1"/>
</dbReference>